<dbReference type="AlphaFoldDB" id="A0AAV5UJB7"/>
<dbReference type="Proteomes" id="UP001432027">
    <property type="component" value="Unassembled WGS sequence"/>
</dbReference>
<comment type="caution">
    <text evidence="1">The sequence shown here is derived from an EMBL/GenBank/DDBJ whole genome shotgun (WGS) entry which is preliminary data.</text>
</comment>
<evidence type="ECO:0000313" key="1">
    <source>
        <dbReference type="EMBL" id="GMT06798.1"/>
    </source>
</evidence>
<evidence type="ECO:0000313" key="2">
    <source>
        <dbReference type="Proteomes" id="UP001432027"/>
    </source>
</evidence>
<protein>
    <submittedName>
        <fullName evidence="1">Uncharacterized protein</fullName>
    </submittedName>
</protein>
<sequence length="91" mass="10196">PCTPSLGPIERRESRRGCWINRGISWQAPSRYSEWSSSRSHSPPRLLSHNSCICMSPSASFSHPLRNLHGSSFSDTTKISSLSRFPLPLNL</sequence>
<dbReference type="EMBL" id="BTSX01000006">
    <property type="protein sequence ID" value="GMT06798.1"/>
    <property type="molecule type" value="Genomic_DNA"/>
</dbReference>
<reference evidence="1" key="1">
    <citation type="submission" date="2023-10" db="EMBL/GenBank/DDBJ databases">
        <title>Genome assembly of Pristionchus species.</title>
        <authorList>
            <person name="Yoshida K."/>
            <person name="Sommer R.J."/>
        </authorList>
    </citation>
    <scope>NUCLEOTIDE SEQUENCE</scope>
    <source>
        <strain evidence="1">RS0144</strain>
    </source>
</reference>
<organism evidence="1 2">
    <name type="scientific">Pristionchus entomophagus</name>
    <dbReference type="NCBI Taxonomy" id="358040"/>
    <lineage>
        <taxon>Eukaryota</taxon>
        <taxon>Metazoa</taxon>
        <taxon>Ecdysozoa</taxon>
        <taxon>Nematoda</taxon>
        <taxon>Chromadorea</taxon>
        <taxon>Rhabditida</taxon>
        <taxon>Rhabditina</taxon>
        <taxon>Diplogasteromorpha</taxon>
        <taxon>Diplogasteroidea</taxon>
        <taxon>Neodiplogasteridae</taxon>
        <taxon>Pristionchus</taxon>
    </lineage>
</organism>
<name>A0AAV5UJB7_9BILA</name>
<accession>A0AAV5UJB7</accession>
<keyword evidence="2" id="KW-1185">Reference proteome</keyword>
<proteinExistence type="predicted"/>
<feature type="non-terminal residue" evidence="1">
    <location>
        <position position="1"/>
    </location>
</feature>
<gene>
    <name evidence="1" type="ORF">PENTCL1PPCAC_28972</name>
</gene>